<dbReference type="AlphaFoldDB" id="A0A1N6CMJ3"/>
<organism evidence="1 2">
    <name type="scientific">Parasphingorhabdus marina DSM 22363</name>
    <dbReference type="NCBI Taxonomy" id="1123272"/>
    <lineage>
        <taxon>Bacteria</taxon>
        <taxon>Pseudomonadati</taxon>
        <taxon>Pseudomonadota</taxon>
        <taxon>Alphaproteobacteria</taxon>
        <taxon>Sphingomonadales</taxon>
        <taxon>Sphingomonadaceae</taxon>
        <taxon>Parasphingorhabdus</taxon>
    </lineage>
</organism>
<dbReference type="EMBL" id="FSQW01000001">
    <property type="protein sequence ID" value="SIN59669.1"/>
    <property type="molecule type" value="Genomic_DNA"/>
</dbReference>
<protein>
    <submittedName>
        <fullName evidence="1">CpeT/CpcT family</fullName>
    </submittedName>
</protein>
<keyword evidence="2" id="KW-1185">Reference proteome</keyword>
<dbReference type="InterPro" id="IPR010404">
    <property type="entry name" value="CpcT/CpeT"/>
</dbReference>
<dbReference type="RefSeq" id="WP_074203314.1">
    <property type="nucleotide sequence ID" value="NZ_FSQW01000001.1"/>
</dbReference>
<dbReference type="Gene3D" id="2.40.128.590">
    <property type="entry name" value="CpcT/CpeT domain"/>
    <property type="match status" value="1"/>
</dbReference>
<evidence type="ECO:0000313" key="2">
    <source>
        <dbReference type="Proteomes" id="UP000185192"/>
    </source>
</evidence>
<dbReference type="STRING" id="1123272.SAMN02745824_0200"/>
<dbReference type="GO" id="GO:0016829">
    <property type="term" value="F:lyase activity"/>
    <property type="evidence" value="ECO:0007669"/>
    <property type="project" value="InterPro"/>
</dbReference>
<evidence type="ECO:0000313" key="1">
    <source>
        <dbReference type="EMBL" id="SIN59669.1"/>
    </source>
</evidence>
<dbReference type="InterPro" id="IPR038672">
    <property type="entry name" value="CpcT/CpeT_sf"/>
</dbReference>
<name>A0A1N6CMJ3_9SPHN</name>
<gene>
    <name evidence="1" type="ORF">SAMN02745824_0200</name>
</gene>
<dbReference type="Proteomes" id="UP000185192">
    <property type="component" value="Unassembled WGS sequence"/>
</dbReference>
<dbReference type="CDD" id="cd16338">
    <property type="entry name" value="CpcT"/>
    <property type="match status" value="1"/>
</dbReference>
<reference evidence="2" key="1">
    <citation type="submission" date="2016-11" db="EMBL/GenBank/DDBJ databases">
        <authorList>
            <person name="Varghese N."/>
            <person name="Submissions S."/>
        </authorList>
    </citation>
    <scope>NUCLEOTIDE SEQUENCE [LARGE SCALE GENOMIC DNA]</scope>
    <source>
        <strain evidence="2">DSM 22363</strain>
    </source>
</reference>
<dbReference type="Pfam" id="PF06206">
    <property type="entry name" value="CpeT"/>
    <property type="match status" value="1"/>
</dbReference>
<proteinExistence type="predicted"/>
<accession>A0A1N6CMJ3</accession>
<sequence>MSGSLIRLPLLGLVAVFALTGGQISAESPRASGLHSDMEELLRWFPGTYDNHRQVYRQAVDKVEPELRQRHTNHVFSPLRITGIPGRTLYAQQYQHYDPKDLYRQRIYSFEVDEAEQAVRLTIYTPKDPDRLTDAHLDPSKVMDMTADDFILKPGCEVYWKRAAEQFEGYLKKNACSYYSTSFGTRVFLNETLILRPDALILHDRAVDAEGNLIFGSADKGPTVNLKISGE</sequence>
<dbReference type="OrthoDB" id="6378475at2"/>